<evidence type="ECO:0000313" key="4">
    <source>
        <dbReference type="Proteomes" id="UP000199318"/>
    </source>
</evidence>
<dbReference type="GO" id="GO:0016791">
    <property type="term" value="F:phosphatase activity"/>
    <property type="evidence" value="ECO:0007669"/>
    <property type="project" value="TreeGrafter"/>
</dbReference>
<comment type="caution">
    <text evidence="3">The sequence shown here is derived from an EMBL/GenBank/DDBJ whole genome shotgun (WGS) entry which is preliminary data.</text>
</comment>
<dbReference type="STRING" id="1464123.SAMN05444126_10118"/>
<gene>
    <name evidence="3" type="ORF">SAMN05444126_10118</name>
</gene>
<dbReference type="OrthoDB" id="9813918at2"/>
<dbReference type="InterPro" id="IPR050126">
    <property type="entry name" value="Ap4A_hydrolase"/>
</dbReference>
<proteinExistence type="inferred from homology"/>
<dbReference type="PANTHER" id="PTHR42850:SF2">
    <property type="entry name" value="BLL5683 PROTEIN"/>
    <property type="match status" value="1"/>
</dbReference>
<comment type="similarity">
    <text evidence="1">Belongs to the metallophosphoesterase superfamily. YfcE family.</text>
</comment>
<dbReference type="InterPro" id="IPR029052">
    <property type="entry name" value="Metallo-depent_PP-like"/>
</dbReference>
<evidence type="ECO:0000259" key="2">
    <source>
        <dbReference type="Pfam" id="PF12850"/>
    </source>
</evidence>
<reference evidence="4" key="1">
    <citation type="submission" date="2016-10" db="EMBL/GenBank/DDBJ databases">
        <authorList>
            <person name="de Groot N.N."/>
        </authorList>
    </citation>
    <scope>NUCLEOTIDE SEQUENCE [LARGE SCALE GENOMIC DNA]</scope>
    <source>
        <strain evidence="4">10nlg</strain>
    </source>
</reference>
<name>A0A1H9NYX3_9BACI</name>
<accession>A0A1H9NYX3</accession>
<evidence type="ECO:0000256" key="1">
    <source>
        <dbReference type="ARBA" id="ARBA00008950"/>
    </source>
</evidence>
<dbReference type="EMBL" id="FOGV01000001">
    <property type="protein sequence ID" value="SER40855.1"/>
    <property type="molecule type" value="Genomic_DNA"/>
</dbReference>
<dbReference type="Proteomes" id="UP000199318">
    <property type="component" value="Unassembled WGS sequence"/>
</dbReference>
<dbReference type="InterPro" id="IPR011152">
    <property type="entry name" value="Pesterase_MJ0912"/>
</dbReference>
<organism evidence="3 4">
    <name type="scientific">Salisediminibacterium halotolerans</name>
    <dbReference type="NCBI Taxonomy" id="517425"/>
    <lineage>
        <taxon>Bacteria</taxon>
        <taxon>Bacillati</taxon>
        <taxon>Bacillota</taxon>
        <taxon>Bacilli</taxon>
        <taxon>Bacillales</taxon>
        <taxon>Bacillaceae</taxon>
        <taxon>Salisediminibacterium</taxon>
    </lineage>
</organism>
<dbReference type="SUPFAM" id="SSF56300">
    <property type="entry name" value="Metallo-dependent phosphatases"/>
    <property type="match status" value="1"/>
</dbReference>
<dbReference type="InterPro" id="IPR024654">
    <property type="entry name" value="Calcineurin-like_PHP_lpxH"/>
</dbReference>
<protein>
    <submittedName>
        <fullName evidence="3">Predicted phosphodiesterase</fullName>
    </submittedName>
</protein>
<keyword evidence="4" id="KW-1185">Reference proteome</keyword>
<dbReference type="Pfam" id="PF12850">
    <property type="entry name" value="Metallophos_2"/>
    <property type="match status" value="1"/>
</dbReference>
<dbReference type="PANTHER" id="PTHR42850">
    <property type="entry name" value="METALLOPHOSPHOESTERASE"/>
    <property type="match status" value="1"/>
</dbReference>
<evidence type="ECO:0000313" key="3">
    <source>
        <dbReference type="EMBL" id="SER40855.1"/>
    </source>
</evidence>
<dbReference type="PIRSF" id="PIRSF000883">
    <property type="entry name" value="Pesterase_MJ0912"/>
    <property type="match status" value="1"/>
</dbReference>
<dbReference type="Gene3D" id="3.60.21.10">
    <property type="match status" value="1"/>
</dbReference>
<dbReference type="AlphaFoldDB" id="A0A1H9NYX3"/>
<feature type="domain" description="Calcineurin-like phosphoesterase" evidence="2">
    <location>
        <begin position="1"/>
        <end position="198"/>
    </location>
</feature>
<dbReference type="RefSeq" id="WP_093071494.1">
    <property type="nucleotide sequence ID" value="NZ_FOGV01000001.1"/>
</dbReference>
<dbReference type="GO" id="GO:0005737">
    <property type="term" value="C:cytoplasm"/>
    <property type="evidence" value="ECO:0007669"/>
    <property type="project" value="TreeGrafter"/>
</dbReference>
<sequence>MKIALLSDIHGNDTALEAVLEDISKQGVTHTAVLGDIAYRGPDPKKCIEYVRQLHGKVIKGNADEWIIRGVQAGEVPEHALALMQKERLWAYNQLHDDDIEYLNNLPMTLEIPIANDTQLFGFHAVPDNLFENISNEAGNQAFSRFTDANPRADYFVYGHIHLPFYRSVNGQSIINLGSVGLPFNGDTRASYVIIERDQDNVHVQFRRVSYDIDKACAKLDQSDYPEEAKTLIKSIYQNAEKPS</sequence>